<keyword evidence="9" id="KW-1185">Reference proteome</keyword>
<keyword evidence="2" id="KW-0813">Transport</keyword>
<keyword evidence="3 6" id="KW-0812">Transmembrane</keyword>
<evidence type="ECO:0000256" key="4">
    <source>
        <dbReference type="ARBA" id="ARBA00022989"/>
    </source>
</evidence>
<dbReference type="GO" id="GO:0022857">
    <property type="term" value="F:transmembrane transporter activity"/>
    <property type="evidence" value="ECO:0007669"/>
    <property type="project" value="InterPro"/>
</dbReference>
<evidence type="ECO:0000256" key="5">
    <source>
        <dbReference type="ARBA" id="ARBA00023136"/>
    </source>
</evidence>
<dbReference type="Proteomes" id="UP000199649">
    <property type="component" value="Chromosome I"/>
</dbReference>
<feature type="transmembrane region" description="Helical" evidence="6">
    <location>
        <begin position="151"/>
        <end position="176"/>
    </location>
</feature>
<dbReference type="InterPro" id="IPR011701">
    <property type="entry name" value="MFS"/>
</dbReference>
<name>A0A1H1RVB0_9MICO</name>
<dbReference type="SUPFAM" id="SSF103473">
    <property type="entry name" value="MFS general substrate transporter"/>
    <property type="match status" value="1"/>
</dbReference>
<evidence type="ECO:0000259" key="7">
    <source>
        <dbReference type="PROSITE" id="PS50850"/>
    </source>
</evidence>
<dbReference type="EMBL" id="LT629734">
    <property type="protein sequence ID" value="SDS39605.1"/>
    <property type="molecule type" value="Genomic_DNA"/>
</dbReference>
<protein>
    <submittedName>
        <fullName evidence="8">Sugar phosphate permease</fullName>
    </submittedName>
</protein>
<feature type="transmembrane region" description="Helical" evidence="6">
    <location>
        <begin position="89"/>
        <end position="111"/>
    </location>
</feature>
<dbReference type="AlphaFoldDB" id="A0A1H1RVB0"/>
<reference evidence="9" key="1">
    <citation type="submission" date="2016-10" db="EMBL/GenBank/DDBJ databases">
        <authorList>
            <person name="Varghese N."/>
            <person name="Submissions S."/>
        </authorList>
    </citation>
    <scope>NUCLEOTIDE SEQUENCE [LARGE SCALE GENOMIC DNA]</scope>
    <source>
        <strain evidence="9">DSM 22965</strain>
    </source>
</reference>
<gene>
    <name evidence="8" type="ORF">SAMN04489719_2224</name>
</gene>
<feature type="transmembrane region" description="Helical" evidence="6">
    <location>
        <begin position="27"/>
        <end position="45"/>
    </location>
</feature>
<evidence type="ECO:0000256" key="2">
    <source>
        <dbReference type="ARBA" id="ARBA00022448"/>
    </source>
</evidence>
<feature type="transmembrane region" description="Helical" evidence="6">
    <location>
        <begin position="380"/>
        <end position="401"/>
    </location>
</feature>
<feature type="transmembrane region" description="Helical" evidence="6">
    <location>
        <begin position="347"/>
        <end position="368"/>
    </location>
</feature>
<dbReference type="PROSITE" id="PS50850">
    <property type="entry name" value="MFS"/>
    <property type="match status" value="1"/>
</dbReference>
<keyword evidence="5 6" id="KW-0472">Membrane</keyword>
<feature type="transmembrane region" description="Helical" evidence="6">
    <location>
        <begin position="413"/>
        <end position="434"/>
    </location>
</feature>
<dbReference type="RefSeq" id="WP_231945479.1">
    <property type="nucleotide sequence ID" value="NZ_LT629734.1"/>
</dbReference>
<accession>A0A1H1RVB0</accession>
<proteinExistence type="predicted"/>
<dbReference type="InterPro" id="IPR036259">
    <property type="entry name" value="MFS_trans_sf"/>
</dbReference>
<evidence type="ECO:0000256" key="1">
    <source>
        <dbReference type="ARBA" id="ARBA00004651"/>
    </source>
</evidence>
<feature type="transmembrane region" description="Helical" evidence="6">
    <location>
        <begin position="57"/>
        <end position="77"/>
    </location>
</feature>
<evidence type="ECO:0000313" key="9">
    <source>
        <dbReference type="Proteomes" id="UP000199649"/>
    </source>
</evidence>
<dbReference type="GO" id="GO:0005886">
    <property type="term" value="C:plasma membrane"/>
    <property type="evidence" value="ECO:0007669"/>
    <property type="project" value="UniProtKB-SubCell"/>
</dbReference>
<evidence type="ECO:0000313" key="8">
    <source>
        <dbReference type="EMBL" id="SDS39605.1"/>
    </source>
</evidence>
<keyword evidence="4 6" id="KW-1133">Transmembrane helix</keyword>
<feature type="transmembrane region" description="Helical" evidence="6">
    <location>
        <begin position="188"/>
        <end position="209"/>
    </location>
</feature>
<evidence type="ECO:0000256" key="3">
    <source>
        <dbReference type="ARBA" id="ARBA00022692"/>
    </source>
</evidence>
<dbReference type="InterPro" id="IPR020846">
    <property type="entry name" value="MFS_dom"/>
</dbReference>
<dbReference type="FunFam" id="1.20.1250.20:FF:000018">
    <property type="entry name" value="MFS transporter permease"/>
    <property type="match status" value="1"/>
</dbReference>
<dbReference type="Pfam" id="PF07690">
    <property type="entry name" value="MFS_1"/>
    <property type="match status" value="1"/>
</dbReference>
<sequence>MSDSTLTATSKGGTALDSAIKKAAKHLMPMLVILYFVAFLDRTNVGFAEEALKIDRGISAGAFALGAGIFFIGYAIFEIPSNLLLKKFGARFWLARIAITWGLVASAFAFVTDDTSFIVLRFLLGVTEAGLFPGVILFLSEWFPNKHRVQMFAIFYLAQPFSQMLGAPLSGGLISFGDTLTPWHGWQVMFFVEGMMAVVAGIAAIFLLINGPQDAKWLNQAEKDALIDVMAKEDSVRESDGPSGVWRAMGNWKVWYFTIIYFCLQIAVYGTTFYLPQQVAGLLGQDVGWQVGLVAAIPWLVGLFACYFFGKAANTIIRRRNWGTMFYVITGVAILGSAWAGTAGQPILGILFITIAVASFLSVGPITWSYPTAFLTGTAAAAGIGLINSLGNLGGFVAPLMRTGINEAVPTESGAWGVVSLGVFAFLAAVMLFCTKFFSAKADALLTSEKDADVEAAAPGH</sequence>
<comment type="subcellular location">
    <subcellularLocation>
        <location evidence="1">Cell membrane</location>
        <topology evidence="1">Multi-pass membrane protein</topology>
    </subcellularLocation>
</comment>
<feature type="transmembrane region" description="Helical" evidence="6">
    <location>
        <begin position="254"/>
        <end position="275"/>
    </location>
</feature>
<dbReference type="CDD" id="cd17319">
    <property type="entry name" value="MFS_ExuT_GudP_like"/>
    <property type="match status" value="1"/>
</dbReference>
<feature type="transmembrane region" description="Helical" evidence="6">
    <location>
        <begin position="117"/>
        <end position="139"/>
    </location>
</feature>
<feature type="transmembrane region" description="Helical" evidence="6">
    <location>
        <begin position="322"/>
        <end position="341"/>
    </location>
</feature>
<dbReference type="STRING" id="684552.SAMN04489719_2224"/>
<feature type="domain" description="Major facilitator superfamily (MFS) profile" evidence="7">
    <location>
        <begin position="27"/>
        <end position="443"/>
    </location>
</feature>
<feature type="transmembrane region" description="Helical" evidence="6">
    <location>
        <begin position="287"/>
        <end position="310"/>
    </location>
</feature>
<dbReference type="PANTHER" id="PTHR43791:SF30">
    <property type="entry name" value="INNER MEMBRANE TRANSPORT PROTEIN RHMT"/>
    <property type="match status" value="1"/>
</dbReference>
<dbReference type="Gene3D" id="1.20.1250.20">
    <property type="entry name" value="MFS general substrate transporter like domains"/>
    <property type="match status" value="2"/>
</dbReference>
<organism evidence="8 9">
    <name type="scientific">Agrococcus carbonis</name>
    <dbReference type="NCBI Taxonomy" id="684552"/>
    <lineage>
        <taxon>Bacteria</taxon>
        <taxon>Bacillati</taxon>
        <taxon>Actinomycetota</taxon>
        <taxon>Actinomycetes</taxon>
        <taxon>Micrococcales</taxon>
        <taxon>Microbacteriaceae</taxon>
        <taxon>Agrococcus</taxon>
    </lineage>
</organism>
<dbReference type="PANTHER" id="PTHR43791">
    <property type="entry name" value="PERMEASE-RELATED"/>
    <property type="match status" value="1"/>
</dbReference>
<evidence type="ECO:0000256" key="6">
    <source>
        <dbReference type="SAM" id="Phobius"/>
    </source>
</evidence>